<gene>
    <name evidence="1" type="ORF">RIMI_LOCUS22065753</name>
</gene>
<sequence length="57" mass="6405">VKKGCLEDLLNVPLSQDFGRLLNFSLPHLTQVNIKSTFQKVLPEMKPESCEFTGRAS</sequence>
<evidence type="ECO:0000313" key="2">
    <source>
        <dbReference type="Proteomes" id="UP001176940"/>
    </source>
</evidence>
<accession>A0ABN9MKC1</accession>
<dbReference type="EMBL" id="CAUEEQ010078165">
    <property type="protein sequence ID" value="CAJ0967233.1"/>
    <property type="molecule type" value="Genomic_DNA"/>
</dbReference>
<reference evidence="1" key="1">
    <citation type="submission" date="2023-07" db="EMBL/GenBank/DDBJ databases">
        <authorList>
            <person name="Stuckert A."/>
        </authorList>
    </citation>
    <scope>NUCLEOTIDE SEQUENCE</scope>
</reference>
<keyword evidence="2" id="KW-1185">Reference proteome</keyword>
<organism evidence="1 2">
    <name type="scientific">Ranitomeya imitator</name>
    <name type="common">mimic poison frog</name>
    <dbReference type="NCBI Taxonomy" id="111125"/>
    <lineage>
        <taxon>Eukaryota</taxon>
        <taxon>Metazoa</taxon>
        <taxon>Chordata</taxon>
        <taxon>Craniata</taxon>
        <taxon>Vertebrata</taxon>
        <taxon>Euteleostomi</taxon>
        <taxon>Amphibia</taxon>
        <taxon>Batrachia</taxon>
        <taxon>Anura</taxon>
        <taxon>Neobatrachia</taxon>
        <taxon>Hyloidea</taxon>
        <taxon>Dendrobatidae</taxon>
        <taxon>Dendrobatinae</taxon>
        <taxon>Ranitomeya</taxon>
    </lineage>
</organism>
<proteinExistence type="predicted"/>
<protein>
    <submittedName>
        <fullName evidence="1">Uncharacterized protein</fullName>
    </submittedName>
</protein>
<evidence type="ECO:0000313" key="1">
    <source>
        <dbReference type="EMBL" id="CAJ0967233.1"/>
    </source>
</evidence>
<name>A0ABN9MKC1_9NEOB</name>
<comment type="caution">
    <text evidence="1">The sequence shown here is derived from an EMBL/GenBank/DDBJ whole genome shotgun (WGS) entry which is preliminary data.</text>
</comment>
<dbReference type="Proteomes" id="UP001176940">
    <property type="component" value="Unassembled WGS sequence"/>
</dbReference>
<feature type="non-terminal residue" evidence="1">
    <location>
        <position position="1"/>
    </location>
</feature>